<dbReference type="Proteomes" id="UP000233256">
    <property type="component" value="Unassembled WGS sequence"/>
</dbReference>
<gene>
    <name evidence="3" type="ORF">CVV64_12305</name>
</gene>
<comment type="caution">
    <text evidence="3">The sequence shown here is derived from an EMBL/GenBank/DDBJ whole genome shotgun (WGS) entry which is preliminary data.</text>
</comment>
<organism evidence="3 4">
    <name type="scientific">Candidatus Wallbacteria bacterium HGW-Wallbacteria-1</name>
    <dbReference type="NCBI Taxonomy" id="2013854"/>
    <lineage>
        <taxon>Bacteria</taxon>
        <taxon>Candidatus Walliibacteriota</taxon>
    </lineage>
</organism>
<dbReference type="Pfam" id="PF13432">
    <property type="entry name" value="TPR_16"/>
    <property type="match status" value="1"/>
</dbReference>
<dbReference type="InterPro" id="IPR011990">
    <property type="entry name" value="TPR-like_helical_dom_sf"/>
</dbReference>
<feature type="compositionally biased region" description="Basic residues" evidence="1">
    <location>
        <begin position="335"/>
        <end position="350"/>
    </location>
</feature>
<evidence type="ECO:0000313" key="3">
    <source>
        <dbReference type="EMBL" id="PKK89801.1"/>
    </source>
</evidence>
<evidence type="ECO:0008006" key="5">
    <source>
        <dbReference type="Google" id="ProtNLM"/>
    </source>
</evidence>
<evidence type="ECO:0000256" key="2">
    <source>
        <dbReference type="SAM" id="Phobius"/>
    </source>
</evidence>
<evidence type="ECO:0000313" key="4">
    <source>
        <dbReference type="Proteomes" id="UP000233256"/>
    </source>
</evidence>
<feature type="transmembrane region" description="Helical" evidence="2">
    <location>
        <begin position="18"/>
        <end position="38"/>
    </location>
</feature>
<sequence>MRNAIVSVKADVEASVKVFMIAVVMVVSLLFPGAGGYVSGAMASSNPSDEMGGLISDIGRSRANPGIICPACRQVDREAYELCPLCLAEFSKLASGERTEVEYINFTDKNQDKALKQLTRYSRLMERSLEIRKALLSGKTSDNAKADGQKLLELLKIYGELDWYSREIELLDEIEVSHVELFDSNLKTLRTERIFHWGRVLATRGSHEEALVKYQTAAMQGMRGDELSFWMARSLIETGDYDRAIGLLAQVKGPLASSAAYMSKKAKGYQKWGMESFDHYEKGYLLYEAGNFVQSAESFGKALEKRPDFSDAASWKSRALAKQNRIRTVPESKPKQKQKTGARVRLKSKTASKLQSGQDASLKIRAAKKPVKVEGTNNTGRAEANVKAKSKAVAPVVHDQKTAIDDDDGGLFSGY</sequence>
<proteinExistence type="predicted"/>
<dbReference type="Gene3D" id="1.25.40.10">
    <property type="entry name" value="Tetratricopeptide repeat domain"/>
    <property type="match status" value="2"/>
</dbReference>
<dbReference type="SUPFAM" id="SSF48452">
    <property type="entry name" value="TPR-like"/>
    <property type="match status" value="1"/>
</dbReference>
<reference evidence="3 4" key="1">
    <citation type="journal article" date="2017" name="ISME J.">
        <title>Potential for microbial H2 and metal transformations associated with novel bacteria and archaea in deep terrestrial subsurface sediments.</title>
        <authorList>
            <person name="Hernsdorf A.W."/>
            <person name="Amano Y."/>
            <person name="Miyakawa K."/>
            <person name="Ise K."/>
            <person name="Suzuki Y."/>
            <person name="Anantharaman K."/>
            <person name="Probst A."/>
            <person name="Burstein D."/>
            <person name="Thomas B.C."/>
            <person name="Banfield J.F."/>
        </authorList>
    </citation>
    <scope>NUCLEOTIDE SEQUENCE [LARGE SCALE GENOMIC DNA]</scope>
    <source>
        <strain evidence="3">HGW-Wallbacteria-1</strain>
    </source>
</reference>
<name>A0A2N1PN75_9BACT</name>
<protein>
    <recommendedName>
        <fullName evidence="5">Tetratricopeptide repeat protein</fullName>
    </recommendedName>
</protein>
<evidence type="ECO:0000256" key="1">
    <source>
        <dbReference type="SAM" id="MobiDB-lite"/>
    </source>
</evidence>
<keyword evidence="2" id="KW-0812">Transmembrane</keyword>
<dbReference type="AlphaFoldDB" id="A0A2N1PN75"/>
<keyword evidence="2" id="KW-0472">Membrane</keyword>
<keyword evidence="2" id="KW-1133">Transmembrane helix</keyword>
<dbReference type="EMBL" id="PGXC01000011">
    <property type="protein sequence ID" value="PKK89801.1"/>
    <property type="molecule type" value="Genomic_DNA"/>
</dbReference>
<feature type="region of interest" description="Disordered" evidence="1">
    <location>
        <begin position="323"/>
        <end position="387"/>
    </location>
</feature>
<accession>A0A2N1PN75</accession>